<feature type="domain" description="C2H2-type" evidence="11">
    <location>
        <begin position="686"/>
        <end position="711"/>
    </location>
</feature>
<dbReference type="InParanoid" id="A0A6P9A778"/>
<evidence type="ECO:0000259" key="11">
    <source>
        <dbReference type="PROSITE" id="PS50157"/>
    </source>
</evidence>
<evidence type="ECO:0000256" key="6">
    <source>
        <dbReference type="ARBA" id="ARBA00023015"/>
    </source>
</evidence>
<accession>A0A6P9A778</accession>
<dbReference type="InterPro" id="IPR013087">
    <property type="entry name" value="Znf_C2H2_type"/>
</dbReference>
<feature type="domain" description="C2H2-type" evidence="11">
    <location>
        <begin position="627"/>
        <end position="649"/>
    </location>
</feature>
<feature type="region of interest" description="Disordered" evidence="10">
    <location>
        <begin position="108"/>
        <end position="153"/>
    </location>
</feature>
<feature type="domain" description="C2H2-type" evidence="11">
    <location>
        <begin position="589"/>
        <end position="616"/>
    </location>
</feature>
<keyword evidence="3" id="KW-0677">Repeat</keyword>
<feature type="domain" description="C2H2-type" evidence="11">
    <location>
        <begin position="311"/>
        <end position="338"/>
    </location>
</feature>
<keyword evidence="2" id="KW-0479">Metal-binding</keyword>
<dbReference type="GeneID" id="117652523"/>
<feature type="domain" description="C2H2-type" evidence="11">
    <location>
        <begin position="250"/>
        <end position="278"/>
    </location>
</feature>
<dbReference type="PANTHER" id="PTHR47772">
    <property type="entry name" value="ZINC FINGER PROTEIN 200"/>
    <property type="match status" value="1"/>
</dbReference>
<reference evidence="13" key="1">
    <citation type="submission" date="2025-08" db="UniProtKB">
        <authorList>
            <consortium name="RefSeq"/>
        </authorList>
    </citation>
    <scope>IDENTIFICATION</scope>
    <source>
        <tissue evidence="13">Total insect</tissue>
    </source>
</reference>
<dbReference type="AlphaFoldDB" id="A0A6P9A778"/>
<keyword evidence="6" id="KW-0805">Transcription regulation</keyword>
<evidence type="ECO:0000256" key="4">
    <source>
        <dbReference type="ARBA" id="ARBA00022771"/>
    </source>
</evidence>
<evidence type="ECO:0000256" key="5">
    <source>
        <dbReference type="ARBA" id="ARBA00022833"/>
    </source>
</evidence>
<dbReference type="Pfam" id="PF00096">
    <property type="entry name" value="zf-C2H2"/>
    <property type="match status" value="5"/>
</dbReference>
<feature type="compositionally biased region" description="Basic and acidic residues" evidence="10">
    <location>
        <begin position="266"/>
        <end position="289"/>
    </location>
</feature>
<evidence type="ECO:0000256" key="7">
    <source>
        <dbReference type="ARBA" id="ARBA00023163"/>
    </source>
</evidence>
<feature type="region of interest" description="Disordered" evidence="10">
    <location>
        <begin position="266"/>
        <end position="307"/>
    </location>
</feature>
<feature type="domain" description="C2H2-type" evidence="11">
    <location>
        <begin position="498"/>
        <end position="525"/>
    </location>
</feature>
<keyword evidence="7" id="KW-0804">Transcription</keyword>
<dbReference type="RefSeq" id="XP_034253380.1">
    <property type="nucleotide sequence ID" value="XM_034397489.1"/>
</dbReference>
<dbReference type="PROSITE" id="PS00028">
    <property type="entry name" value="ZINC_FINGER_C2H2_1"/>
    <property type="match status" value="12"/>
</dbReference>
<dbReference type="InterPro" id="IPR036236">
    <property type="entry name" value="Znf_C2H2_sf"/>
</dbReference>
<keyword evidence="5" id="KW-0862">Zinc</keyword>
<protein>
    <submittedName>
        <fullName evidence="13">Oocyte zinc finger protein XlCOF6-like</fullName>
    </submittedName>
</protein>
<evidence type="ECO:0000256" key="9">
    <source>
        <dbReference type="PROSITE-ProRule" id="PRU00042"/>
    </source>
</evidence>
<feature type="domain" description="C2H2-type" evidence="11">
    <location>
        <begin position="350"/>
        <end position="372"/>
    </location>
</feature>
<dbReference type="Proteomes" id="UP000515158">
    <property type="component" value="Unplaced"/>
</dbReference>
<evidence type="ECO:0000313" key="13">
    <source>
        <dbReference type="RefSeq" id="XP_034253380.1"/>
    </source>
</evidence>
<dbReference type="InterPro" id="IPR050636">
    <property type="entry name" value="C2H2-ZF_domain-containing"/>
</dbReference>
<comment type="subcellular location">
    <subcellularLocation>
        <location evidence="1">Nucleus</location>
    </subcellularLocation>
</comment>
<dbReference type="Gene3D" id="3.30.160.60">
    <property type="entry name" value="Classic Zinc Finger"/>
    <property type="match status" value="6"/>
</dbReference>
<feature type="domain" description="C2H2-type" evidence="11">
    <location>
        <begin position="554"/>
        <end position="582"/>
    </location>
</feature>
<organism evidence="13">
    <name type="scientific">Thrips palmi</name>
    <name type="common">Melon thrips</name>
    <dbReference type="NCBI Taxonomy" id="161013"/>
    <lineage>
        <taxon>Eukaryota</taxon>
        <taxon>Metazoa</taxon>
        <taxon>Ecdysozoa</taxon>
        <taxon>Arthropoda</taxon>
        <taxon>Hexapoda</taxon>
        <taxon>Insecta</taxon>
        <taxon>Pterygota</taxon>
        <taxon>Neoptera</taxon>
        <taxon>Paraneoptera</taxon>
        <taxon>Thysanoptera</taxon>
        <taxon>Terebrantia</taxon>
        <taxon>Thripoidea</taxon>
        <taxon>Thripidae</taxon>
        <taxon>Thrips</taxon>
    </lineage>
</organism>
<dbReference type="PROSITE" id="PS50157">
    <property type="entry name" value="ZINC_FINGER_C2H2_2"/>
    <property type="match status" value="12"/>
</dbReference>
<evidence type="ECO:0000256" key="10">
    <source>
        <dbReference type="SAM" id="MobiDB-lite"/>
    </source>
</evidence>
<dbReference type="SMART" id="SM00355">
    <property type="entry name" value="ZnF_C2H2"/>
    <property type="match status" value="13"/>
</dbReference>
<feature type="domain" description="C2H2-type" evidence="11">
    <location>
        <begin position="471"/>
        <end position="499"/>
    </location>
</feature>
<dbReference type="GO" id="GO:0008270">
    <property type="term" value="F:zinc ion binding"/>
    <property type="evidence" value="ECO:0007669"/>
    <property type="project" value="UniProtKB-KW"/>
</dbReference>
<dbReference type="OrthoDB" id="4748970at2759"/>
<keyword evidence="12" id="KW-1185">Reference proteome</keyword>
<dbReference type="KEGG" id="tpal:117652523"/>
<evidence type="ECO:0000256" key="8">
    <source>
        <dbReference type="ARBA" id="ARBA00023242"/>
    </source>
</evidence>
<feature type="domain" description="C2H2-type" evidence="11">
    <location>
        <begin position="443"/>
        <end position="465"/>
    </location>
</feature>
<evidence type="ECO:0000313" key="12">
    <source>
        <dbReference type="Proteomes" id="UP000515158"/>
    </source>
</evidence>
<name>A0A6P9A778_THRPL</name>
<dbReference type="SUPFAM" id="SSF57667">
    <property type="entry name" value="beta-beta-alpha zinc fingers"/>
    <property type="match status" value="5"/>
</dbReference>
<evidence type="ECO:0000256" key="1">
    <source>
        <dbReference type="ARBA" id="ARBA00004123"/>
    </source>
</evidence>
<keyword evidence="4 9" id="KW-0863">Zinc-finger</keyword>
<feature type="domain" description="C2H2-type" evidence="11">
    <location>
        <begin position="394"/>
        <end position="416"/>
    </location>
</feature>
<feature type="domain" description="C2H2-type" evidence="11">
    <location>
        <begin position="525"/>
        <end position="553"/>
    </location>
</feature>
<dbReference type="Pfam" id="PF13894">
    <property type="entry name" value="zf-C2H2_4"/>
    <property type="match status" value="1"/>
</dbReference>
<dbReference type="GO" id="GO:0005634">
    <property type="term" value="C:nucleus"/>
    <property type="evidence" value="ECO:0007669"/>
    <property type="project" value="UniProtKB-SubCell"/>
</dbReference>
<evidence type="ECO:0000256" key="3">
    <source>
        <dbReference type="ARBA" id="ARBA00022737"/>
    </source>
</evidence>
<sequence>MCKSDEYEPYMTLETPVASSDPDAVLWEPATVGSEGSGELWKTLSAADAAEAVEAVGGYDMPAAEVWEPPPPASSTDELLWESSTLSNGSVLWGSAVLNDANLATWEPSNDANTSGEWPWKAPVDASQPGHESAGHSGGAANGEGEWKPSYVVNDSSDGVWKHSTDGGQDWKPDIEDLWKASAVPAVPAGPVVPTETIWDSTFASNGGDLLDLSSYATNGGSGALWDGAAVAWCDQGGEEPQVLQDIRYFCCKQCNTVFQSPEGLEEHVSSQHDVKTPKARHAPKEAKGAKVSKAPKSPSIQSTPNAEGKYPCTLCYRVLANPYSLRRHYEVHGKGDTTNYSIGRSPAPLHCTECPKTFTTPYSMRRHFETHGKGAYHEVYGRHQRKQFRQSVHACPECPKKFTTPFAVRRHYPCHGKGPWPWPFKDDDDDGEEGDDVKPIVLACDECPKTFASDGELMAHSEIHKEGAAYACGQCGQTYTTLSDLNRHKTRTHERRFDCTLCPRRFGFRNELSRHMSTHNVKTLLCSMCEKTCANHHYLSKHYRRIHRVTHPYMCVGCGEIFRSPAKLEHHQKKVCSNSAAGSLGPGFACPTCGVRFAEERSLGNHLLDHVKGEGDEHDLSQREFFKCATCGQACPDRKALRAHRQTHELLFCTDCEKSCDSEGSLALHCRTRHPVEQAEQAEKFSCTVCLHAFEQHGDLLQHLKRHLGR</sequence>
<keyword evidence="8" id="KW-0539">Nucleus</keyword>
<dbReference type="PANTHER" id="PTHR47772:SF13">
    <property type="entry name" value="GASTRULA ZINC FINGER PROTEIN XLCGF49.1-LIKE-RELATED"/>
    <property type="match status" value="1"/>
</dbReference>
<evidence type="ECO:0000256" key="2">
    <source>
        <dbReference type="ARBA" id="ARBA00022723"/>
    </source>
</evidence>
<dbReference type="Pfam" id="PF13912">
    <property type="entry name" value="zf-C2H2_6"/>
    <property type="match status" value="1"/>
</dbReference>
<proteinExistence type="predicted"/>
<gene>
    <name evidence="13" type="primary">LOC117652523</name>
</gene>